<feature type="domain" description="Fibronectin type-III" evidence="10">
    <location>
        <begin position="1"/>
        <end position="51"/>
    </location>
</feature>
<evidence type="ECO:0000256" key="1">
    <source>
        <dbReference type="ARBA" id="ARBA00004251"/>
    </source>
</evidence>
<evidence type="ECO:0000256" key="4">
    <source>
        <dbReference type="ARBA" id="ARBA00022729"/>
    </source>
</evidence>
<evidence type="ECO:0000313" key="12">
    <source>
        <dbReference type="Proteomes" id="UP000796761"/>
    </source>
</evidence>
<evidence type="ECO:0000256" key="5">
    <source>
        <dbReference type="ARBA" id="ARBA00022889"/>
    </source>
</evidence>
<evidence type="ECO:0000259" key="10">
    <source>
        <dbReference type="PROSITE" id="PS50853"/>
    </source>
</evidence>
<feature type="transmembrane region" description="Helical" evidence="9">
    <location>
        <begin position="62"/>
        <end position="87"/>
    </location>
</feature>
<sequence>MIPAPSASFSLSDLAPGREYELCVLAVFSDARTSLPATRPLGCSRFSTRPEPRPCRSLQAQFLGGTMIIVIGGIIVASVLVFIFILLMRYKIHNHQQPKAKGKAHVCSQTNGSHGGSAGTSSSSKLGESWQHLEGSAGGAGKGRGGEWEGEKGEGAEVGS</sequence>
<feature type="compositionally biased region" description="Low complexity" evidence="8">
    <location>
        <begin position="119"/>
        <end position="129"/>
    </location>
</feature>
<feature type="compositionally biased region" description="Basic and acidic residues" evidence="8">
    <location>
        <begin position="144"/>
        <end position="160"/>
    </location>
</feature>
<dbReference type="InterPro" id="IPR003961">
    <property type="entry name" value="FN3_dom"/>
</dbReference>
<dbReference type="AlphaFoldDB" id="A0A8K1D9Q8"/>
<keyword evidence="7 9" id="KW-0472">Membrane</keyword>
<evidence type="ECO:0000256" key="6">
    <source>
        <dbReference type="ARBA" id="ARBA00022989"/>
    </source>
</evidence>
<keyword evidence="4" id="KW-0732">Signal</keyword>
<evidence type="ECO:0000256" key="8">
    <source>
        <dbReference type="SAM" id="MobiDB-lite"/>
    </source>
</evidence>
<evidence type="ECO:0000256" key="9">
    <source>
        <dbReference type="SAM" id="Phobius"/>
    </source>
</evidence>
<keyword evidence="2" id="KW-1003">Cell membrane</keyword>
<dbReference type="GO" id="GO:0048787">
    <property type="term" value="C:presynaptic active zone membrane"/>
    <property type="evidence" value="ECO:0007669"/>
    <property type="project" value="TreeGrafter"/>
</dbReference>
<proteinExistence type="predicted"/>
<keyword evidence="5" id="KW-0130">Cell adhesion</keyword>
<dbReference type="OrthoDB" id="1394818at2759"/>
<keyword evidence="6 9" id="KW-1133">Transmembrane helix</keyword>
<keyword evidence="3 9" id="KW-0812">Transmembrane</keyword>
<dbReference type="EMBL" id="SWJQ01001323">
    <property type="protein sequence ID" value="TRZ08535.1"/>
    <property type="molecule type" value="Genomic_DNA"/>
</dbReference>
<dbReference type="Proteomes" id="UP000796761">
    <property type="component" value="Unassembled WGS sequence"/>
</dbReference>
<protein>
    <recommendedName>
        <fullName evidence="10">Fibronectin type-III domain-containing protein</fullName>
    </recommendedName>
</protein>
<accession>A0A8K1D9Q8</accession>
<evidence type="ECO:0000256" key="2">
    <source>
        <dbReference type="ARBA" id="ARBA00022475"/>
    </source>
</evidence>
<dbReference type="InterPro" id="IPR050467">
    <property type="entry name" value="LRFN"/>
</dbReference>
<evidence type="ECO:0000256" key="3">
    <source>
        <dbReference type="ARBA" id="ARBA00022692"/>
    </source>
</evidence>
<evidence type="ECO:0000256" key="7">
    <source>
        <dbReference type="ARBA" id="ARBA00023136"/>
    </source>
</evidence>
<keyword evidence="12" id="KW-1185">Reference proteome</keyword>
<feature type="region of interest" description="Disordered" evidence="8">
    <location>
        <begin position="101"/>
        <end position="160"/>
    </location>
</feature>
<name>A0A8K1D9Q8_9PASS</name>
<organism evidence="11 12">
    <name type="scientific">Zosterops borbonicus</name>
    <dbReference type="NCBI Taxonomy" id="364589"/>
    <lineage>
        <taxon>Eukaryota</taxon>
        <taxon>Metazoa</taxon>
        <taxon>Chordata</taxon>
        <taxon>Craniata</taxon>
        <taxon>Vertebrata</taxon>
        <taxon>Euteleostomi</taxon>
        <taxon>Archelosauria</taxon>
        <taxon>Archosauria</taxon>
        <taxon>Dinosauria</taxon>
        <taxon>Saurischia</taxon>
        <taxon>Theropoda</taxon>
        <taxon>Coelurosauria</taxon>
        <taxon>Aves</taxon>
        <taxon>Neognathae</taxon>
        <taxon>Neoaves</taxon>
        <taxon>Telluraves</taxon>
        <taxon>Australaves</taxon>
        <taxon>Passeriformes</taxon>
        <taxon>Sylvioidea</taxon>
        <taxon>Zosteropidae</taxon>
        <taxon>Zosterops</taxon>
    </lineage>
</organism>
<dbReference type="PANTHER" id="PTHR45842">
    <property type="entry name" value="SYNAPTIC ADHESION-LIKE MOLECULE SALM"/>
    <property type="match status" value="1"/>
</dbReference>
<comment type="caution">
    <text evidence="11">The sequence shown here is derived from an EMBL/GenBank/DDBJ whole genome shotgun (WGS) entry which is preliminary data.</text>
</comment>
<dbReference type="GO" id="GO:0009986">
    <property type="term" value="C:cell surface"/>
    <property type="evidence" value="ECO:0007669"/>
    <property type="project" value="TreeGrafter"/>
</dbReference>
<dbReference type="GO" id="GO:0007155">
    <property type="term" value="P:cell adhesion"/>
    <property type="evidence" value="ECO:0007669"/>
    <property type="project" value="UniProtKB-KW"/>
</dbReference>
<dbReference type="PANTHER" id="PTHR45842:SF5">
    <property type="entry name" value="LEUCINE-RICH REPEAT AND FIBRONECTIN TYPE-III DOMAIN-CONTAINING PROTEIN 3"/>
    <property type="match status" value="1"/>
</dbReference>
<comment type="subcellular location">
    <subcellularLocation>
        <location evidence="1">Cell membrane</location>
        <topology evidence="1">Single-pass type I membrane protein</topology>
    </subcellularLocation>
</comment>
<reference evidence="11" key="1">
    <citation type="submission" date="2019-04" db="EMBL/GenBank/DDBJ databases">
        <title>Genome assembly of Zosterops borbonicus 15179.</title>
        <authorList>
            <person name="Leroy T."/>
            <person name="Anselmetti Y."/>
            <person name="Tilak M.-K."/>
            <person name="Nabholz B."/>
        </authorList>
    </citation>
    <scope>NUCLEOTIDE SEQUENCE</scope>
    <source>
        <strain evidence="11">HGM_15179</strain>
        <tissue evidence="11">Muscle</tissue>
    </source>
</reference>
<evidence type="ECO:0000313" key="11">
    <source>
        <dbReference type="EMBL" id="TRZ08535.1"/>
    </source>
</evidence>
<gene>
    <name evidence="11" type="ORF">HGM15179_018572</name>
</gene>
<dbReference type="PROSITE" id="PS50853">
    <property type="entry name" value="FN3"/>
    <property type="match status" value="1"/>
</dbReference>